<protein>
    <submittedName>
        <fullName evidence="2">Uncharacterized protein</fullName>
    </submittedName>
</protein>
<dbReference type="AlphaFoldDB" id="A0A173LHY3"/>
<dbReference type="KEGG" id="dtm:BJL86_0250"/>
<evidence type="ECO:0000313" key="2">
    <source>
        <dbReference type="EMBL" id="ANI91061.1"/>
    </source>
</evidence>
<organism evidence="2 3">
    <name type="scientific">Dietzia timorensis</name>
    <dbReference type="NCBI Taxonomy" id="499555"/>
    <lineage>
        <taxon>Bacteria</taxon>
        <taxon>Bacillati</taxon>
        <taxon>Actinomycetota</taxon>
        <taxon>Actinomycetes</taxon>
        <taxon>Mycobacteriales</taxon>
        <taxon>Dietziaceae</taxon>
        <taxon>Dietzia</taxon>
    </lineage>
</organism>
<reference evidence="2 3" key="1">
    <citation type="submission" date="2016-06" db="EMBL/GenBank/DDBJ databases">
        <title>Complete genome sequence of a saline-alkali tolerant type strain Dietzia timorensis ID05-A0528T.</title>
        <authorList>
            <person name="Wu X."/>
        </authorList>
    </citation>
    <scope>NUCLEOTIDE SEQUENCE [LARGE SCALE GENOMIC DNA]</scope>
    <source>
        <strain evidence="2 3">ID05-A0528</strain>
    </source>
</reference>
<dbReference type="Proteomes" id="UP000186104">
    <property type="component" value="Chromosome"/>
</dbReference>
<sequence>MLKATWNVIMEAVRGIDMAHAIFHRAEASPRTSAAVRTSEEGGARPAAIA</sequence>
<keyword evidence="3" id="KW-1185">Reference proteome</keyword>
<dbReference type="RefSeq" id="WP_156515191.1">
    <property type="nucleotide sequence ID" value="NZ_CP015961.1"/>
</dbReference>
<name>A0A173LHY3_9ACTN</name>
<gene>
    <name evidence="2" type="ORF">BJL86_0250</name>
</gene>
<feature type="region of interest" description="Disordered" evidence="1">
    <location>
        <begin position="28"/>
        <end position="50"/>
    </location>
</feature>
<accession>A0A173LHY3</accession>
<proteinExistence type="predicted"/>
<dbReference type="EMBL" id="CP015961">
    <property type="protein sequence ID" value="ANI91061.1"/>
    <property type="molecule type" value="Genomic_DNA"/>
</dbReference>
<evidence type="ECO:0000313" key="3">
    <source>
        <dbReference type="Proteomes" id="UP000186104"/>
    </source>
</evidence>
<dbReference type="STRING" id="499555.BJL86_0250"/>
<evidence type="ECO:0000256" key="1">
    <source>
        <dbReference type="SAM" id="MobiDB-lite"/>
    </source>
</evidence>